<proteinExistence type="predicted"/>
<dbReference type="AlphaFoldDB" id="A0A0S4XQS2"/>
<sequence length="49" mass="5572">MVNENDKTTTQVAQKEEWKEPEIVELDINKTESGALLDLVEVFLVSHNS</sequence>
<reference evidence="1" key="1">
    <citation type="submission" date="2015-11" db="EMBL/GenBank/DDBJ databases">
        <authorList>
            <person name="Zhang Y."/>
            <person name="Guo Z."/>
        </authorList>
    </citation>
    <scope>NUCLEOTIDE SEQUENCE</scope>
    <source>
        <strain evidence="1">BN30871</strain>
    </source>
</reference>
<name>A0A0S4XQS2_9BACT</name>
<gene>
    <name evidence="1" type="ORF">BN3087_830002</name>
</gene>
<organism evidence="1">
    <name type="scientific">Sulfurovum sp. enrichment culture clone C5</name>
    <dbReference type="NCBI Taxonomy" id="497650"/>
    <lineage>
        <taxon>Bacteria</taxon>
        <taxon>Pseudomonadati</taxon>
        <taxon>Campylobacterota</taxon>
        <taxon>Epsilonproteobacteria</taxon>
        <taxon>Campylobacterales</taxon>
        <taxon>Sulfurovaceae</taxon>
        <taxon>Sulfurovum</taxon>
        <taxon>environmental samples</taxon>
    </lineage>
</organism>
<evidence type="ECO:0000313" key="1">
    <source>
        <dbReference type="EMBL" id="CUV66441.1"/>
    </source>
</evidence>
<protein>
    <submittedName>
        <fullName evidence="1">Uncharacterized protein</fullName>
    </submittedName>
</protein>
<dbReference type="EMBL" id="FAXN01000088">
    <property type="protein sequence ID" value="CUV66441.1"/>
    <property type="molecule type" value="Genomic_DNA"/>
</dbReference>
<accession>A0A0S4XQS2</accession>